<feature type="domain" description="Rhodanese" evidence="1">
    <location>
        <begin position="285"/>
        <end position="375"/>
    </location>
</feature>
<dbReference type="PANTHER" id="PTHR44086:SF10">
    <property type="entry name" value="THIOSULFATE SULFURTRANSFERASE_RHODANESE-LIKE DOMAIN-CONTAINING PROTEIN 3"/>
    <property type="match status" value="1"/>
</dbReference>
<feature type="domain" description="Rhodanese" evidence="1">
    <location>
        <begin position="405"/>
        <end position="496"/>
    </location>
</feature>
<evidence type="ECO:0000313" key="2">
    <source>
        <dbReference type="EMBL" id="AUV80802.1"/>
    </source>
</evidence>
<feature type="domain" description="Rhodanese" evidence="1">
    <location>
        <begin position="146"/>
        <end position="237"/>
    </location>
</feature>
<dbReference type="GeneID" id="35591083"/>
<dbReference type="PROSITE" id="PS00380">
    <property type="entry name" value="RHODANESE_1"/>
    <property type="match status" value="1"/>
</dbReference>
<feature type="domain" description="Rhodanese" evidence="1">
    <location>
        <begin position="16"/>
        <end position="106"/>
    </location>
</feature>
<accession>A0A2I8VFU0</accession>
<dbReference type="InterPro" id="IPR001307">
    <property type="entry name" value="Thiosulphate_STrfase_CS"/>
</dbReference>
<dbReference type="InterPro" id="IPR036873">
    <property type="entry name" value="Rhodanese-like_dom_sf"/>
</dbReference>
<gene>
    <name evidence="2" type="ORF">C2R22_03300</name>
</gene>
<dbReference type="GO" id="GO:0004792">
    <property type="term" value="F:thiosulfate-cyanide sulfurtransferase activity"/>
    <property type="evidence" value="ECO:0007669"/>
    <property type="project" value="InterPro"/>
</dbReference>
<dbReference type="Proteomes" id="UP000236584">
    <property type="component" value="Chromosome"/>
</dbReference>
<dbReference type="KEGG" id="srub:C2R22_03300"/>
<organism evidence="2 3">
    <name type="scientific">Salinigranum rubrum</name>
    <dbReference type="NCBI Taxonomy" id="755307"/>
    <lineage>
        <taxon>Archaea</taxon>
        <taxon>Methanobacteriati</taxon>
        <taxon>Methanobacteriota</taxon>
        <taxon>Stenosarchaea group</taxon>
        <taxon>Halobacteria</taxon>
        <taxon>Halobacteriales</taxon>
        <taxon>Haloferacaceae</taxon>
        <taxon>Salinigranum</taxon>
    </lineage>
</organism>
<protein>
    <recommendedName>
        <fullName evidence="1">Rhodanese domain-containing protein</fullName>
    </recommendedName>
</protein>
<dbReference type="PROSITE" id="PS50206">
    <property type="entry name" value="RHODANESE_3"/>
    <property type="match status" value="4"/>
</dbReference>
<proteinExistence type="predicted"/>
<evidence type="ECO:0000259" key="1">
    <source>
        <dbReference type="PROSITE" id="PS50206"/>
    </source>
</evidence>
<dbReference type="AlphaFoldDB" id="A0A2I8VFU0"/>
<dbReference type="CDD" id="cd00158">
    <property type="entry name" value="RHOD"/>
    <property type="match status" value="1"/>
</dbReference>
<reference evidence="2 3" key="1">
    <citation type="submission" date="2018-01" db="EMBL/GenBank/DDBJ databases">
        <title>Complete genome sequence of Salinigranum rubrum GX10T, an extremely halophilic archaeon isolated from a marine solar saltern.</title>
        <authorList>
            <person name="Han S."/>
        </authorList>
    </citation>
    <scope>NUCLEOTIDE SEQUENCE [LARGE SCALE GENOMIC DNA]</scope>
    <source>
        <strain evidence="2 3">GX10</strain>
    </source>
</reference>
<keyword evidence="3" id="KW-1185">Reference proteome</keyword>
<name>A0A2I8VFU0_9EURY</name>
<sequence length="533" mass="57641">MTSALSPQAVRTALDSGDPLAVIDVRDPLDYVQGHVLESTFVPRHDLERRLPTLVPNPATPVVLCDRCGDRAARDARWLADLGYEDVSFLDGGVDAWAAAGFELVESVGHVHATALNYTSKRFGEEVDADRDLPRLTPSELAEMQSEESVLVVDVRNPEEYRRWGTVPGSVNVEGVDLALYAEALRETEETPVVVHCAGRTRSIIGTATLDALGVPNVYELENGTMGWQLAGRDLADGSGRPADVAPDPTRVDRLRERVASLLVEADVPRLTPTEVDELRASVAADQSVYLVDVRREAEYEREHVPGATWVPGGQLLQTAEAHLAVRTAEIVLVSETHVRAGITAYWLASMGFPHVSVLDGGVTAWTDEGRPVAEGVDEPEPPDADSVRATVDFVDARALSTRLEDGGPTVLDVDDPDAFVEAHVPGARWTSRYDLEADLAAGTVDASEPLVLTCRDGTCSTYAAAAVGVAFPDLEVAALRGGVESWRETGLAVAEGEEGMVRPPRAVERKPYGQGSAEMRRYLEWEESLVER</sequence>
<dbReference type="Gene3D" id="3.40.250.10">
    <property type="entry name" value="Rhodanese-like domain"/>
    <property type="match status" value="4"/>
</dbReference>
<evidence type="ECO:0000313" key="3">
    <source>
        <dbReference type="Proteomes" id="UP000236584"/>
    </source>
</evidence>
<dbReference type="RefSeq" id="WP_103424489.1">
    <property type="nucleotide sequence ID" value="NZ_CP026309.1"/>
</dbReference>
<dbReference type="EMBL" id="CP026309">
    <property type="protein sequence ID" value="AUV80802.1"/>
    <property type="molecule type" value="Genomic_DNA"/>
</dbReference>
<dbReference type="SUPFAM" id="SSF52821">
    <property type="entry name" value="Rhodanese/Cell cycle control phosphatase"/>
    <property type="match status" value="4"/>
</dbReference>
<dbReference type="OrthoDB" id="135517at2157"/>
<dbReference type="SMART" id="SM00450">
    <property type="entry name" value="RHOD"/>
    <property type="match status" value="4"/>
</dbReference>
<dbReference type="PANTHER" id="PTHR44086">
    <property type="entry name" value="THIOSULFATE SULFURTRANSFERASE RDL2, MITOCHONDRIAL-RELATED"/>
    <property type="match status" value="1"/>
</dbReference>
<dbReference type="Pfam" id="PF00581">
    <property type="entry name" value="Rhodanese"/>
    <property type="match status" value="4"/>
</dbReference>
<dbReference type="InterPro" id="IPR001763">
    <property type="entry name" value="Rhodanese-like_dom"/>
</dbReference>